<accession>A0A1I7Y5E2</accession>
<proteinExistence type="predicted"/>
<evidence type="ECO:0000259" key="5">
    <source>
        <dbReference type="PROSITE" id="PS50071"/>
    </source>
</evidence>
<evidence type="ECO:0000256" key="2">
    <source>
        <dbReference type="PROSITE-ProRule" id="PRU00108"/>
    </source>
</evidence>
<dbReference type="PROSITE" id="PS50071">
    <property type="entry name" value="HOMEOBOX_2"/>
    <property type="match status" value="1"/>
</dbReference>
<evidence type="ECO:0000313" key="6">
    <source>
        <dbReference type="Proteomes" id="UP000095287"/>
    </source>
</evidence>
<dbReference type="Proteomes" id="UP000095287">
    <property type="component" value="Unplaced"/>
</dbReference>
<sequence>MSPDRDFTWMDHDKKLIRTTSMKKALFIVEFPEHRESWKVAQRFPPSTTLDAAIQVVMQPVGYPRIWIDVSRYYRDLGTFLPITEARARTVRCINGERYRLRCSTKKPILRGWSLGIEKSESTPVHGQSSKMQLTHLRTDSSTKNLESRQGVLLRKSRSVDYTVMKPGKPTEFAEEGPFRVALSPITEEPPSKSPDEGYESRSGNCGFNPEMGNYDPIRHEFLQQCYDKETNPSNEMMREITTQLNLPLRGVEEWFASRRADKVGKERRKDKETCC</sequence>
<dbReference type="GO" id="GO:0005634">
    <property type="term" value="C:nucleus"/>
    <property type="evidence" value="ECO:0007669"/>
    <property type="project" value="UniProtKB-SubCell"/>
</dbReference>
<evidence type="ECO:0000256" key="3">
    <source>
        <dbReference type="RuleBase" id="RU000682"/>
    </source>
</evidence>
<evidence type="ECO:0000256" key="1">
    <source>
        <dbReference type="ARBA" id="ARBA00004123"/>
    </source>
</evidence>
<keyword evidence="6" id="KW-1185">Reference proteome</keyword>
<protein>
    <submittedName>
        <fullName evidence="7">Homeobox domain-containing protein</fullName>
    </submittedName>
</protein>
<dbReference type="AlphaFoldDB" id="A0A1I7Y5E2"/>
<organism evidence="6 7">
    <name type="scientific">Steinernema glaseri</name>
    <dbReference type="NCBI Taxonomy" id="37863"/>
    <lineage>
        <taxon>Eukaryota</taxon>
        <taxon>Metazoa</taxon>
        <taxon>Ecdysozoa</taxon>
        <taxon>Nematoda</taxon>
        <taxon>Chromadorea</taxon>
        <taxon>Rhabditida</taxon>
        <taxon>Tylenchina</taxon>
        <taxon>Panagrolaimomorpha</taxon>
        <taxon>Strongyloidoidea</taxon>
        <taxon>Steinernematidae</taxon>
        <taxon>Steinernema</taxon>
    </lineage>
</organism>
<keyword evidence="2 3" id="KW-0371">Homeobox</keyword>
<feature type="region of interest" description="Disordered" evidence="4">
    <location>
        <begin position="185"/>
        <end position="204"/>
    </location>
</feature>
<dbReference type="Gene3D" id="1.10.10.60">
    <property type="entry name" value="Homeodomain-like"/>
    <property type="match status" value="1"/>
</dbReference>
<comment type="subcellular location">
    <subcellularLocation>
        <location evidence="1 2 3">Nucleus</location>
    </subcellularLocation>
</comment>
<evidence type="ECO:0000256" key="4">
    <source>
        <dbReference type="SAM" id="MobiDB-lite"/>
    </source>
</evidence>
<keyword evidence="2 3" id="KW-0238">DNA-binding</keyword>
<dbReference type="InterPro" id="IPR009057">
    <property type="entry name" value="Homeodomain-like_sf"/>
</dbReference>
<feature type="DNA-binding region" description="Homeobox" evidence="2">
    <location>
        <begin position="225"/>
        <end position="267"/>
    </location>
</feature>
<name>A0A1I7Y5E2_9BILA</name>
<dbReference type="WBParaSite" id="L893_g12914.t1">
    <property type="protein sequence ID" value="L893_g12914.t1"/>
    <property type="gene ID" value="L893_g12914"/>
</dbReference>
<evidence type="ECO:0000313" key="7">
    <source>
        <dbReference type="WBParaSite" id="L893_g12914.t1"/>
    </source>
</evidence>
<dbReference type="SUPFAM" id="SSF46689">
    <property type="entry name" value="Homeodomain-like"/>
    <property type="match status" value="1"/>
</dbReference>
<keyword evidence="2 3" id="KW-0539">Nucleus</keyword>
<reference evidence="7" key="1">
    <citation type="submission" date="2016-11" db="UniProtKB">
        <authorList>
            <consortium name="WormBaseParasite"/>
        </authorList>
    </citation>
    <scope>IDENTIFICATION</scope>
</reference>
<dbReference type="CDD" id="cd00086">
    <property type="entry name" value="homeodomain"/>
    <property type="match status" value="1"/>
</dbReference>
<feature type="compositionally biased region" description="Basic and acidic residues" evidence="4">
    <location>
        <begin position="190"/>
        <end position="200"/>
    </location>
</feature>
<dbReference type="GO" id="GO:0003677">
    <property type="term" value="F:DNA binding"/>
    <property type="evidence" value="ECO:0007669"/>
    <property type="project" value="UniProtKB-UniRule"/>
</dbReference>
<dbReference type="Pfam" id="PF00046">
    <property type="entry name" value="Homeodomain"/>
    <property type="match status" value="1"/>
</dbReference>
<feature type="domain" description="Homeobox" evidence="5">
    <location>
        <begin position="223"/>
        <end position="266"/>
    </location>
</feature>
<dbReference type="InterPro" id="IPR001356">
    <property type="entry name" value="HD"/>
</dbReference>